<evidence type="ECO:0000313" key="7">
    <source>
        <dbReference type="Proteomes" id="UP001165083"/>
    </source>
</evidence>
<evidence type="ECO:0000256" key="2">
    <source>
        <dbReference type="ARBA" id="ARBA00004613"/>
    </source>
</evidence>
<evidence type="ECO:0000256" key="4">
    <source>
        <dbReference type="SAM" id="Coils"/>
    </source>
</evidence>
<dbReference type="PROSITE" id="PS50011">
    <property type="entry name" value="PROTEIN_KINASE_DOM"/>
    <property type="match status" value="1"/>
</dbReference>
<keyword evidence="3" id="KW-0964">Secreted</keyword>
<sequence length="674" mass="77480">MLYRNRRQQVKAKEYEIPGPVEQVDVKLLNDDGLKLKQNEVLSSKISELSKSYKTQIEQLKNLITTLETKIDSLQINVSKFPIHKTKEYERMLSNASESIVQYLSDLKESFDDVCFTNKCDQHNHISKNMLFDHYTQWCYRNNEKPLTFLKFKDKLIHYDSTILYKKMKLNDAPHWGFEFPFEGFFIDCSKSVKFEIDQHTMVKLICAVVGVGSVFSVNVELSETVDDLKKKVKEENPNSIGCDAALLKLYLAREGDTWLNSRDEDIKALKNGEIPDRVKSLILEELLLDEAWDLNDDAYFGNKLERVKGDIHVLVECPPQPDQVDLMPPLDQGWTARWLSEFYKTQIPSHNLPPVGELADFIKVDLPAKIAVHEKIRDDWIARMKTVYPELVAKIFRVDNLEPCVDFLYQVGRSNRPDYLFIVDSVCVFRGEEKAPGEQIDTPRRELFHKLIWSYGDAPYLFGYAAVGYEVRLYAITHAHDGVDAIELGIIRDQGIKVLLEPDRVVKCFPTALYQQAKDHVQVVYKVLEEHAIPNVDRLDHADHNAKRLVFKPRGREVRPAYLGEVFHALANVLQALVKLHAASWMHRDIRWANVIQNCEDNSWFLIAFMDAAPSPQVSSSGNHLNREEHAPEIFASDSHSTVVDIWSVGLLIRTCGSVHASWYDTGGERSQF</sequence>
<dbReference type="Gene3D" id="1.10.510.10">
    <property type="entry name" value="Transferase(Phosphotransferase) domain 1"/>
    <property type="match status" value="1"/>
</dbReference>
<dbReference type="InterPro" id="IPR011009">
    <property type="entry name" value="Kinase-like_dom_sf"/>
</dbReference>
<accession>A0A9W6WEE7</accession>
<evidence type="ECO:0000256" key="1">
    <source>
        <dbReference type="ARBA" id="ARBA00004340"/>
    </source>
</evidence>
<evidence type="ECO:0000256" key="3">
    <source>
        <dbReference type="ARBA" id="ARBA00022525"/>
    </source>
</evidence>
<dbReference type="GO" id="GO:0043657">
    <property type="term" value="C:host cell"/>
    <property type="evidence" value="ECO:0007669"/>
    <property type="project" value="UniProtKB-SubCell"/>
</dbReference>
<dbReference type="EMBL" id="BSXW01000001">
    <property type="protein sequence ID" value="GMF09120.1"/>
    <property type="molecule type" value="Genomic_DNA"/>
</dbReference>
<feature type="domain" description="Protein kinase" evidence="5">
    <location>
        <begin position="450"/>
        <end position="674"/>
    </location>
</feature>
<dbReference type="AlphaFoldDB" id="A0A9W6WEE7"/>
<protein>
    <submittedName>
        <fullName evidence="6">Unnamed protein product</fullName>
    </submittedName>
</protein>
<dbReference type="OrthoDB" id="165806at2759"/>
<proteinExistence type="predicted"/>
<dbReference type="SUPFAM" id="SSF56112">
    <property type="entry name" value="Protein kinase-like (PK-like)"/>
    <property type="match status" value="1"/>
</dbReference>
<evidence type="ECO:0000259" key="5">
    <source>
        <dbReference type="PROSITE" id="PS50011"/>
    </source>
</evidence>
<keyword evidence="4" id="KW-0175">Coiled coil</keyword>
<dbReference type="GO" id="GO:0004672">
    <property type="term" value="F:protein kinase activity"/>
    <property type="evidence" value="ECO:0007669"/>
    <property type="project" value="InterPro"/>
</dbReference>
<dbReference type="Pfam" id="PF20147">
    <property type="entry name" value="Crinkler"/>
    <property type="match status" value="1"/>
</dbReference>
<gene>
    <name evidence="6" type="ORF">Plil01_000005400</name>
</gene>
<dbReference type="GO" id="GO:0005576">
    <property type="term" value="C:extracellular region"/>
    <property type="evidence" value="ECO:0007669"/>
    <property type="project" value="UniProtKB-SubCell"/>
</dbReference>
<comment type="caution">
    <text evidence="6">The sequence shown here is derived from an EMBL/GenBank/DDBJ whole genome shotgun (WGS) entry which is preliminary data.</text>
</comment>
<comment type="subcellular location">
    <subcellularLocation>
        <location evidence="1">Host cell</location>
    </subcellularLocation>
    <subcellularLocation>
        <location evidence="2">Secreted</location>
    </subcellularLocation>
</comment>
<keyword evidence="7" id="KW-1185">Reference proteome</keyword>
<organism evidence="6 7">
    <name type="scientific">Phytophthora lilii</name>
    <dbReference type="NCBI Taxonomy" id="2077276"/>
    <lineage>
        <taxon>Eukaryota</taxon>
        <taxon>Sar</taxon>
        <taxon>Stramenopiles</taxon>
        <taxon>Oomycota</taxon>
        <taxon>Peronosporomycetes</taxon>
        <taxon>Peronosporales</taxon>
        <taxon>Peronosporaceae</taxon>
        <taxon>Phytophthora</taxon>
    </lineage>
</organism>
<dbReference type="GO" id="GO:0005524">
    <property type="term" value="F:ATP binding"/>
    <property type="evidence" value="ECO:0007669"/>
    <property type="project" value="InterPro"/>
</dbReference>
<name>A0A9W6WEE7_9STRA</name>
<dbReference type="Proteomes" id="UP001165083">
    <property type="component" value="Unassembled WGS sequence"/>
</dbReference>
<dbReference type="InterPro" id="IPR000719">
    <property type="entry name" value="Prot_kinase_dom"/>
</dbReference>
<evidence type="ECO:0000313" key="6">
    <source>
        <dbReference type="EMBL" id="GMF09120.1"/>
    </source>
</evidence>
<reference evidence="6" key="1">
    <citation type="submission" date="2023-04" db="EMBL/GenBank/DDBJ databases">
        <title>Phytophthora lilii NBRC 32176.</title>
        <authorList>
            <person name="Ichikawa N."/>
            <person name="Sato H."/>
            <person name="Tonouchi N."/>
        </authorList>
    </citation>
    <scope>NUCLEOTIDE SEQUENCE</scope>
    <source>
        <strain evidence="6">NBRC 32176</strain>
    </source>
</reference>
<feature type="coiled-coil region" evidence="4">
    <location>
        <begin position="50"/>
        <end position="77"/>
    </location>
</feature>
<dbReference type="InterPro" id="IPR045379">
    <property type="entry name" value="Crinkler_N"/>
</dbReference>